<sequence>MVLTAAVNPRLITRCPFPSFHRSNSTSSPLHYKPQSYLDNKFSFTRKDYYGRFVLLPPHAVISTGSREVQMSDPELRLVLELASHRELLEIESILFGTSYFSPLLKSISKKPDSYYPVDLDDMEEREMFISHLESRFFFLAADARSVIRGRRPSYRSVLLGVRKKLGVHCSGKLATEDLELEIFVHLLSEYSSQESNSSSLETGLSKWKVLRNAALKVGAEGFKKIFFMGSGALTVEKISEMLAKRLSGKLLVEVANYEMKKELIKRGGQVAAINLEARAGFLAARQGLAHAATRYLGLRNLMMIIGPLMWGTLLADVVIQMLGTDYARIVRAIYAFAQVRYLFALTSKYYLIYYTDYQNSSMGLFSGK</sequence>
<dbReference type="OrthoDB" id="448946at2759"/>
<dbReference type="Proteomes" id="UP001151287">
    <property type="component" value="Unassembled WGS sequence"/>
</dbReference>
<evidence type="ECO:0000313" key="1">
    <source>
        <dbReference type="EMBL" id="KAJ1701510.1"/>
    </source>
</evidence>
<gene>
    <name evidence="1" type="ORF">LUZ63_001289</name>
</gene>
<proteinExistence type="predicted"/>
<protein>
    <submittedName>
        <fullName evidence="1">Uncharacterized protein</fullName>
    </submittedName>
</protein>
<dbReference type="AlphaFoldDB" id="A0A9Q0CX45"/>
<dbReference type="EMBL" id="JAMQYH010000001">
    <property type="protein sequence ID" value="KAJ1701510.1"/>
    <property type="molecule type" value="Genomic_DNA"/>
</dbReference>
<keyword evidence="2" id="KW-1185">Reference proteome</keyword>
<name>A0A9Q0CX45_9POAL</name>
<reference evidence="1" key="1">
    <citation type="journal article" date="2022" name="Cell">
        <title>Repeat-based holocentromeres influence genome architecture and karyotype evolution.</title>
        <authorList>
            <person name="Hofstatter P.G."/>
            <person name="Thangavel G."/>
            <person name="Lux T."/>
            <person name="Neumann P."/>
            <person name="Vondrak T."/>
            <person name="Novak P."/>
            <person name="Zhang M."/>
            <person name="Costa L."/>
            <person name="Castellani M."/>
            <person name="Scott A."/>
            <person name="Toegelov H."/>
            <person name="Fuchs J."/>
            <person name="Mata-Sucre Y."/>
            <person name="Dias Y."/>
            <person name="Vanzela A.L.L."/>
            <person name="Huettel B."/>
            <person name="Almeida C.C.S."/>
            <person name="Simkova H."/>
            <person name="Souza G."/>
            <person name="Pedrosa-Harand A."/>
            <person name="Macas J."/>
            <person name="Mayer K.F.X."/>
            <person name="Houben A."/>
            <person name="Marques A."/>
        </authorList>
    </citation>
    <scope>NUCLEOTIDE SEQUENCE</scope>
    <source>
        <strain evidence="1">RhyBre1mFocal</strain>
    </source>
</reference>
<accession>A0A9Q0CX45</accession>
<dbReference type="PANTHER" id="PTHR37203">
    <property type="match status" value="1"/>
</dbReference>
<comment type="caution">
    <text evidence="1">The sequence shown here is derived from an EMBL/GenBank/DDBJ whole genome shotgun (WGS) entry which is preliminary data.</text>
</comment>
<organism evidence="1 2">
    <name type="scientific">Rhynchospora breviuscula</name>
    <dbReference type="NCBI Taxonomy" id="2022672"/>
    <lineage>
        <taxon>Eukaryota</taxon>
        <taxon>Viridiplantae</taxon>
        <taxon>Streptophyta</taxon>
        <taxon>Embryophyta</taxon>
        <taxon>Tracheophyta</taxon>
        <taxon>Spermatophyta</taxon>
        <taxon>Magnoliopsida</taxon>
        <taxon>Liliopsida</taxon>
        <taxon>Poales</taxon>
        <taxon>Cyperaceae</taxon>
        <taxon>Cyperoideae</taxon>
        <taxon>Rhynchosporeae</taxon>
        <taxon>Rhynchospora</taxon>
    </lineage>
</organism>
<dbReference type="PANTHER" id="PTHR37203:SF3">
    <property type="entry name" value="SLR0975 PROTEIN"/>
    <property type="match status" value="1"/>
</dbReference>
<evidence type="ECO:0000313" key="2">
    <source>
        <dbReference type="Proteomes" id="UP001151287"/>
    </source>
</evidence>